<protein>
    <submittedName>
        <fullName evidence="1">Uncharacterized protein</fullName>
    </submittedName>
</protein>
<evidence type="ECO:0000313" key="1">
    <source>
        <dbReference type="EMBL" id="DAD81714.1"/>
    </source>
</evidence>
<dbReference type="EMBL" id="BK014906">
    <property type="protein sequence ID" value="DAD81714.1"/>
    <property type="molecule type" value="Genomic_DNA"/>
</dbReference>
<accession>A0A8S5MHI6</accession>
<reference evidence="1" key="1">
    <citation type="journal article" date="2021" name="Proc. Natl. Acad. Sci. U.S.A.">
        <title>A Catalog of Tens of Thousands of Viruses from Human Metagenomes Reveals Hidden Associations with Chronic Diseases.</title>
        <authorList>
            <person name="Tisza M.J."/>
            <person name="Buck C.B."/>
        </authorList>
    </citation>
    <scope>NUCLEOTIDE SEQUENCE</scope>
    <source>
        <strain evidence="1">Ct9Ns12</strain>
    </source>
</reference>
<sequence>MQIIKLVIMKDVKRKYSFSDIEFKPYFTEEEVNFIKKLKLMKDVDKYMQGVVEFENGYGVSVLLGQLFHSDGEDTYEVAVTYDGHIINRDDEQWVECFLNRYEVEKLMNNVAGLNPIVVDSFDKGDYLVYNFDKFHVYIASPGRENIRLFGSFYETRKATYEERERIFERLIKSLIV</sequence>
<proteinExistence type="predicted"/>
<name>A0A8S5MHI6_9CAUD</name>
<organism evidence="1">
    <name type="scientific">Myoviridae sp. ct9Ns12</name>
    <dbReference type="NCBI Taxonomy" id="2826626"/>
    <lineage>
        <taxon>Viruses</taxon>
        <taxon>Duplodnaviria</taxon>
        <taxon>Heunggongvirae</taxon>
        <taxon>Uroviricota</taxon>
        <taxon>Caudoviricetes</taxon>
    </lineage>
</organism>